<evidence type="ECO:0000313" key="1">
    <source>
        <dbReference type="EMBL" id="CAB4030300.1"/>
    </source>
</evidence>
<reference evidence="1" key="1">
    <citation type="submission" date="2020-04" db="EMBL/GenBank/DDBJ databases">
        <authorList>
            <person name="Alioto T."/>
            <person name="Alioto T."/>
            <person name="Gomez Garrido J."/>
        </authorList>
    </citation>
    <scope>NUCLEOTIDE SEQUENCE</scope>
    <source>
        <strain evidence="1">A484AB</strain>
    </source>
</reference>
<keyword evidence="2" id="KW-1185">Reference proteome</keyword>
<evidence type="ECO:0000313" key="2">
    <source>
        <dbReference type="Proteomes" id="UP001152795"/>
    </source>
</evidence>
<sequence length="257" mass="29271">MTRRSESVNQPGTVERNPQKLPVVEVHTWHFRSCSSIFALFKHQILRTTRMKAVCILSLLLCVFIVECKKQKNSDRKDIIIIDDVKFFKKVMKTHTNLLVLFSQSEVIQTKGKPPCVVLYLEDNLKDIRQFCTSSARNPSVLGIDRTFNLGACFATTLVYQHNNLIRKGASNPPIMLAAIYLHWDGLYTTYHRFFSHLQSKLNVDIGGTQLSKIVIGSDEEAALTKAIKQCFPSSANILCSRHLEENVRRYLTNNIG</sequence>
<proteinExistence type="predicted"/>
<protein>
    <submittedName>
        <fullName evidence="1">Uncharacterized protein</fullName>
    </submittedName>
</protein>
<dbReference type="EMBL" id="CACRXK020016769">
    <property type="protein sequence ID" value="CAB4030300.1"/>
    <property type="molecule type" value="Genomic_DNA"/>
</dbReference>
<feature type="non-terminal residue" evidence="1">
    <location>
        <position position="257"/>
    </location>
</feature>
<accession>A0A7D9JIQ7</accession>
<name>A0A7D9JIQ7_PARCT</name>
<dbReference type="Proteomes" id="UP001152795">
    <property type="component" value="Unassembled WGS sequence"/>
</dbReference>
<dbReference type="OrthoDB" id="5791190at2759"/>
<dbReference type="AlphaFoldDB" id="A0A7D9JIQ7"/>
<organism evidence="1 2">
    <name type="scientific">Paramuricea clavata</name>
    <name type="common">Red gorgonian</name>
    <name type="synonym">Violescent sea-whip</name>
    <dbReference type="NCBI Taxonomy" id="317549"/>
    <lineage>
        <taxon>Eukaryota</taxon>
        <taxon>Metazoa</taxon>
        <taxon>Cnidaria</taxon>
        <taxon>Anthozoa</taxon>
        <taxon>Octocorallia</taxon>
        <taxon>Malacalcyonacea</taxon>
        <taxon>Plexauridae</taxon>
        <taxon>Paramuricea</taxon>
    </lineage>
</organism>
<gene>
    <name evidence="1" type="ORF">PACLA_8A089099</name>
</gene>
<comment type="caution">
    <text evidence="1">The sequence shown here is derived from an EMBL/GenBank/DDBJ whole genome shotgun (WGS) entry which is preliminary data.</text>
</comment>